<dbReference type="EMBL" id="JAHXPT010000003">
    <property type="protein sequence ID" value="MBW6409444.1"/>
    <property type="molecule type" value="Genomic_DNA"/>
</dbReference>
<evidence type="ECO:0000256" key="1">
    <source>
        <dbReference type="SAM" id="Phobius"/>
    </source>
</evidence>
<accession>A0ABS7ALK6</accession>
<comment type="caution">
    <text evidence="3">The sequence shown here is derived from an EMBL/GenBank/DDBJ whole genome shotgun (WGS) entry which is preliminary data.</text>
</comment>
<dbReference type="GO" id="GO:0052621">
    <property type="term" value="F:diguanylate cyclase activity"/>
    <property type="evidence" value="ECO:0007669"/>
    <property type="project" value="UniProtKB-EC"/>
</dbReference>
<proteinExistence type="predicted"/>
<dbReference type="InterPro" id="IPR029787">
    <property type="entry name" value="Nucleotide_cyclase"/>
</dbReference>
<feature type="transmembrane region" description="Helical" evidence="1">
    <location>
        <begin position="88"/>
        <end position="105"/>
    </location>
</feature>
<sequence length="281" mass="32735">MNVEKKVDILITILITYFFIICISFKVLQINESFENYLMLTIVMIIAVISYYVNVTLSLILTLITDFAYMSFKLYLSISSNIGIEFNTYYWVVIIPITALIVSLLSKNTLLLQHKAQTLEEENSTLVMIDQHTGIRNYRALMTELPIYTNISKRHKLPLTLIMVKIKFADKLKRILGRKGYMDLLVKACEILTKALREEDVKYIINESTLVFITITDENGAEIVKKRFRENISQTDFVDYSLYKHIKLDIQMGSYTLDESITDSMTLLRLVEREVEYDIQE</sequence>
<gene>
    <name evidence="3" type="ORF">KYD98_05020</name>
</gene>
<dbReference type="InterPro" id="IPR000160">
    <property type="entry name" value="GGDEF_dom"/>
</dbReference>
<feature type="transmembrane region" description="Helical" evidence="1">
    <location>
        <begin position="34"/>
        <end position="52"/>
    </location>
</feature>
<dbReference type="Proteomes" id="UP001519921">
    <property type="component" value="Unassembled WGS sequence"/>
</dbReference>
<keyword evidence="1" id="KW-0472">Membrane</keyword>
<evidence type="ECO:0000313" key="4">
    <source>
        <dbReference type="Proteomes" id="UP001519921"/>
    </source>
</evidence>
<dbReference type="Pfam" id="PF00990">
    <property type="entry name" value="GGDEF"/>
    <property type="match status" value="1"/>
</dbReference>
<keyword evidence="3" id="KW-0548">Nucleotidyltransferase</keyword>
<dbReference type="SMART" id="SM00267">
    <property type="entry name" value="GGDEF"/>
    <property type="match status" value="1"/>
</dbReference>
<dbReference type="EC" id="2.7.7.65" evidence="3"/>
<feature type="transmembrane region" description="Helical" evidence="1">
    <location>
        <begin position="7"/>
        <end position="28"/>
    </location>
</feature>
<keyword evidence="4" id="KW-1185">Reference proteome</keyword>
<dbReference type="RefSeq" id="WP_219778503.1">
    <property type="nucleotide sequence ID" value="NZ_JAHXPT010000003.1"/>
</dbReference>
<evidence type="ECO:0000313" key="3">
    <source>
        <dbReference type="EMBL" id="MBW6409444.1"/>
    </source>
</evidence>
<keyword evidence="1" id="KW-0812">Transmembrane</keyword>
<dbReference type="SUPFAM" id="SSF55073">
    <property type="entry name" value="Nucleotide cyclase"/>
    <property type="match status" value="1"/>
</dbReference>
<dbReference type="InterPro" id="IPR043128">
    <property type="entry name" value="Rev_trsase/Diguanyl_cyclase"/>
</dbReference>
<reference evidence="3 4" key="1">
    <citation type="submission" date="2021-07" db="EMBL/GenBank/DDBJ databases">
        <title>Clostridium weizhouense sp. nov., an anaerobic bacterium isolated from activated sludge of Petroleum wastewater.</title>
        <authorList>
            <person name="Li Q."/>
        </authorList>
    </citation>
    <scope>NUCLEOTIDE SEQUENCE [LARGE SCALE GENOMIC DNA]</scope>
    <source>
        <strain evidence="3 4">YB-6</strain>
    </source>
</reference>
<feature type="domain" description="GGDEF" evidence="2">
    <location>
        <begin position="116"/>
        <end position="281"/>
    </location>
</feature>
<keyword evidence="1" id="KW-1133">Transmembrane helix</keyword>
<protein>
    <submittedName>
        <fullName evidence="3">Diguanylate cyclase</fullName>
        <ecNumber evidence="3">2.7.7.65</ecNumber>
    </submittedName>
</protein>
<evidence type="ECO:0000259" key="2">
    <source>
        <dbReference type="SMART" id="SM00267"/>
    </source>
</evidence>
<name>A0ABS7ALK6_9CLOT</name>
<organism evidence="3 4">
    <name type="scientific">Clostridium weizhouense</name>
    <dbReference type="NCBI Taxonomy" id="2859781"/>
    <lineage>
        <taxon>Bacteria</taxon>
        <taxon>Bacillati</taxon>
        <taxon>Bacillota</taxon>
        <taxon>Clostridia</taxon>
        <taxon>Eubacteriales</taxon>
        <taxon>Clostridiaceae</taxon>
        <taxon>Clostridium</taxon>
    </lineage>
</organism>
<keyword evidence="3" id="KW-0808">Transferase</keyword>
<dbReference type="Gene3D" id="3.30.70.270">
    <property type="match status" value="1"/>
</dbReference>